<proteinExistence type="predicted"/>
<evidence type="ECO:0000313" key="3">
    <source>
        <dbReference type="Proteomes" id="UP000006727"/>
    </source>
</evidence>
<reference evidence="1 3" key="1">
    <citation type="journal article" date="2008" name="Science">
        <title>The Physcomitrella genome reveals evolutionary insights into the conquest of land by plants.</title>
        <authorList>
            <person name="Rensing S."/>
            <person name="Lang D."/>
            <person name="Zimmer A."/>
            <person name="Terry A."/>
            <person name="Salamov A."/>
            <person name="Shapiro H."/>
            <person name="Nishiyama T."/>
            <person name="Perroud P.-F."/>
            <person name="Lindquist E."/>
            <person name="Kamisugi Y."/>
            <person name="Tanahashi T."/>
            <person name="Sakakibara K."/>
            <person name="Fujita T."/>
            <person name="Oishi K."/>
            <person name="Shin-I T."/>
            <person name="Kuroki Y."/>
            <person name="Toyoda A."/>
            <person name="Suzuki Y."/>
            <person name="Hashimoto A."/>
            <person name="Yamaguchi K."/>
            <person name="Sugano A."/>
            <person name="Kohara Y."/>
            <person name="Fujiyama A."/>
            <person name="Anterola A."/>
            <person name="Aoki S."/>
            <person name="Ashton N."/>
            <person name="Barbazuk W.B."/>
            <person name="Barker E."/>
            <person name="Bennetzen J."/>
            <person name="Bezanilla M."/>
            <person name="Blankenship R."/>
            <person name="Cho S.H."/>
            <person name="Dutcher S."/>
            <person name="Estelle M."/>
            <person name="Fawcett J.A."/>
            <person name="Gundlach H."/>
            <person name="Hanada K."/>
            <person name="Heyl A."/>
            <person name="Hicks K.A."/>
            <person name="Hugh J."/>
            <person name="Lohr M."/>
            <person name="Mayer K."/>
            <person name="Melkozernov A."/>
            <person name="Murata T."/>
            <person name="Nelson D."/>
            <person name="Pils B."/>
            <person name="Prigge M."/>
            <person name="Reiss B."/>
            <person name="Renner T."/>
            <person name="Rombauts S."/>
            <person name="Rushton P."/>
            <person name="Sanderfoot A."/>
            <person name="Schween G."/>
            <person name="Shiu S.-H."/>
            <person name="Stueber K."/>
            <person name="Theodoulou F.L."/>
            <person name="Tu H."/>
            <person name="Van de Peer Y."/>
            <person name="Verrier P.J."/>
            <person name="Waters E."/>
            <person name="Wood A."/>
            <person name="Yang L."/>
            <person name="Cove D."/>
            <person name="Cuming A."/>
            <person name="Hasebe M."/>
            <person name="Lucas S."/>
            <person name="Mishler D.B."/>
            <person name="Reski R."/>
            <person name="Grigoriev I."/>
            <person name="Quatrano R.S."/>
            <person name="Boore J.L."/>
        </authorList>
    </citation>
    <scope>NUCLEOTIDE SEQUENCE [LARGE SCALE GENOMIC DNA]</scope>
    <source>
        <strain evidence="2 3">cv. Gransden 2004</strain>
    </source>
</reference>
<dbReference type="EMBL" id="ABEU02000001">
    <property type="protein sequence ID" value="PNR61904.1"/>
    <property type="molecule type" value="Genomic_DNA"/>
</dbReference>
<dbReference type="Gramene" id="Pp3c1_7420V3.1">
    <property type="protein sequence ID" value="PAC:32972056.CDS.1"/>
    <property type="gene ID" value="Pp3c1_7420"/>
</dbReference>
<sequence length="130" mass="14277">MALDVIAQRGLDLQFTPLRKLSPGTPCTLHFSPTTTPRLMILPVSVAESFLPFLPPTACEPSHLHSALITLLLLLLLTSRLPQSAAIDASMAIDQTRILQRPRPHGHSLPSCLHFFNDSVAARRSVLFSF</sequence>
<organism evidence="1">
    <name type="scientific">Physcomitrium patens</name>
    <name type="common">Spreading-leaved earth moss</name>
    <name type="synonym">Physcomitrella patens</name>
    <dbReference type="NCBI Taxonomy" id="3218"/>
    <lineage>
        <taxon>Eukaryota</taxon>
        <taxon>Viridiplantae</taxon>
        <taxon>Streptophyta</taxon>
        <taxon>Embryophyta</taxon>
        <taxon>Bryophyta</taxon>
        <taxon>Bryophytina</taxon>
        <taxon>Bryopsida</taxon>
        <taxon>Funariidae</taxon>
        <taxon>Funariales</taxon>
        <taxon>Funariaceae</taxon>
        <taxon>Physcomitrium</taxon>
    </lineage>
</organism>
<keyword evidence="3" id="KW-1185">Reference proteome</keyword>
<reference evidence="1 3" key="2">
    <citation type="journal article" date="2018" name="Plant J.">
        <title>The Physcomitrella patens chromosome-scale assembly reveals moss genome structure and evolution.</title>
        <authorList>
            <person name="Lang D."/>
            <person name="Ullrich K.K."/>
            <person name="Murat F."/>
            <person name="Fuchs J."/>
            <person name="Jenkins J."/>
            <person name="Haas F.B."/>
            <person name="Piednoel M."/>
            <person name="Gundlach H."/>
            <person name="Van Bel M."/>
            <person name="Meyberg R."/>
            <person name="Vives C."/>
            <person name="Morata J."/>
            <person name="Symeonidi A."/>
            <person name="Hiss M."/>
            <person name="Muchero W."/>
            <person name="Kamisugi Y."/>
            <person name="Saleh O."/>
            <person name="Blanc G."/>
            <person name="Decker E.L."/>
            <person name="van Gessel N."/>
            <person name="Grimwood J."/>
            <person name="Hayes R.D."/>
            <person name="Graham S.W."/>
            <person name="Gunter L.E."/>
            <person name="McDaniel S.F."/>
            <person name="Hoernstein S.N.W."/>
            <person name="Larsson A."/>
            <person name="Li F.W."/>
            <person name="Perroud P.F."/>
            <person name="Phillips J."/>
            <person name="Ranjan P."/>
            <person name="Rokshar D.S."/>
            <person name="Rothfels C.J."/>
            <person name="Schneider L."/>
            <person name="Shu S."/>
            <person name="Stevenson D.W."/>
            <person name="Thummler F."/>
            <person name="Tillich M."/>
            <person name="Villarreal Aguilar J.C."/>
            <person name="Widiez T."/>
            <person name="Wong G.K."/>
            <person name="Wymore A."/>
            <person name="Zhang Y."/>
            <person name="Zimmer A.D."/>
            <person name="Quatrano R.S."/>
            <person name="Mayer K.F.X."/>
            <person name="Goodstein D."/>
            <person name="Casacuberta J.M."/>
            <person name="Vandepoele K."/>
            <person name="Reski R."/>
            <person name="Cuming A.C."/>
            <person name="Tuskan G.A."/>
            <person name="Maumus F."/>
            <person name="Salse J."/>
            <person name="Schmutz J."/>
            <person name="Rensing S.A."/>
        </authorList>
    </citation>
    <scope>NUCLEOTIDE SEQUENCE [LARGE SCALE GENOMIC DNA]</scope>
    <source>
        <strain evidence="2 3">cv. Gransden 2004</strain>
    </source>
</reference>
<evidence type="ECO:0000313" key="2">
    <source>
        <dbReference type="EnsemblPlants" id="PAC:32972056.CDS.1"/>
    </source>
</evidence>
<reference evidence="2" key="3">
    <citation type="submission" date="2020-12" db="UniProtKB">
        <authorList>
            <consortium name="EnsemblPlants"/>
        </authorList>
    </citation>
    <scope>IDENTIFICATION</scope>
</reference>
<dbReference type="InParanoid" id="A0A2K1L7D0"/>
<dbReference type="EnsemblPlants" id="Pp3c1_7420V3.1">
    <property type="protein sequence ID" value="PAC:32972056.CDS.1"/>
    <property type="gene ID" value="Pp3c1_7420"/>
</dbReference>
<dbReference type="Proteomes" id="UP000006727">
    <property type="component" value="Chromosome 1"/>
</dbReference>
<gene>
    <name evidence="1" type="ORF">PHYPA_000328</name>
</gene>
<name>A0A2K1L7D0_PHYPA</name>
<evidence type="ECO:0000313" key="1">
    <source>
        <dbReference type="EMBL" id="PNR61904.1"/>
    </source>
</evidence>
<protein>
    <submittedName>
        <fullName evidence="1 2">Uncharacterized protein</fullName>
    </submittedName>
</protein>
<accession>A0A2K1L7D0</accession>
<dbReference type="AlphaFoldDB" id="A0A2K1L7D0"/>